<dbReference type="InterPro" id="IPR020850">
    <property type="entry name" value="GED_dom"/>
</dbReference>
<keyword evidence="7" id="KW-1185">Reference proteome</keyword>
<dbReference type="PROSITE" id="PS51388">
    <property type="entry name" value="GED"/>
    <property type="match status" value="1"/>
</dbReference>
<sequence length="766" mass="86547">MTTSEMNSLQSKDHKVLMDTIDKLRSKGISRYVDLPQIVVCGDQSSGKSSVLQAISGMSFPIKDNLCTRFATELILRHVPDAPEKCKVSIQPGNDRSAEERIKLEQFNYSAAPKEIDISALVEKAKMHMSLGEESKTFSSDILRIEVIGPAQPNLTIVDLPGLFRAGNKEQSAEDADTVRELVRTYMSKSLSIILAVVSAKSDFALQEVTQLARKIDRHGHRTIGLITKPDTLDAGSDSERAYLELAQNHDVHFRLGWHILRNRDYTSRDATNDERDRQEEAFLAQGAWAALPQKQKGVAALRSRLSGVLTNQILEQLPELISKVDHGLQECSHALEKLGISRATMEKQRSYLLQASYRFATLMREAISGLYSDVFFGNIRDYGANRKRLRAVIQNILTDFAEHMRQNGQSRRIVEQYDEGDQNGSVQVLRSEYLQEVKKLMRDSRGCELPGTFNPLIITELFRDQCVPWKSLITNCSNHVLAAVNHTVDLVLSYVVDENTRSELWKELIIPELELLNRSLLAKTDEILASHTSRHPITYNHYLTENVQKAQKQRSRKALMKRLQENGKRGGVTPLDMTMSEILDFFETQTEADMELFASSTATDVMEAYYKVALKRVVDDFSDLAIEACLISKLPSMFSPDRVDSLSQDNIRRIASENEETTQERISLVEKQKVLSEGLTELKRLIRNHQLVPFNEPSEKRSISDIESPTASISSREPSPDCDQLSLYSPPRSEAMAPARTTFVFAEEAVETEDDRIVRVFANYS</sequence>
<dbReference type="GO" id="GO:0003924">
    <property type="term" value="F:GTPase activity"/>
    <property type="evidence" value="ECO:0007669"/>
    <property type="project" value="InterPro"/>
</dbReference>
<protein>
    <submittedName>
        <fullName evidence="6">P-loop containing nucleoside triphosphate hydrolase protein</fullName>
    </submittedName>
</protein>
<dbReference type="GO" id="GO:0016020">
    <property type="term" value="C:membrane"/>
    <property type="evidence" value="ECO:0007669"/>
    <property type="project" value="TreeGrafter"/>
</dbReference>
<dbReference type="GO" id="GO:0006897">
    <property type="term" value="P:endocytosis"/>
    <property type="evidence" value="ECO:0007669"/>
    <property type="project" value="TreeGrafter"/>
</dbReference>
<dbReference type="PRINTS" id="PR00195">
    <property type="entry name" value="DYNAMIN"/>
</dbReference>
<keyword evidence="2" id="KW-0342">GTP-binding</keyword>
<dbReference type="InterPro" id="IPR045063">
    <property type="entry name" value="Dynamin_N"/>
</dbReference>
<name>A0A9P8UER2_9PEZI</name>
<keyword evidence="6" id="KW-0378">Hydrolase</keyword>
<comment type="caution">
    <text evidence="6">The sequence shown here is derived from an EMBL/GenBank/DDBJ whole genome shotgun (WGS) entry which is preliminary data.</text>
</comment>
<feature type="region of interest" description="Disordered" evidence="3">
    <location>
        <begin position="698"/>
        <end position="734"/>
    </location>
</feature>
<dbReference type="CDD" id="cd08771">
    <property type="entry name" value="DLP_1"/>
    <property type="match status" value="1"/>
</dbReference>
<keyword evidence="1" id="KW-0547">Nucleotide-binding</keyword>
<evidence type="ECO:0000256" key="2">
    <source>
        <dbReference type="ARBA" id="ARBA00023134"/>
    </source>
</evidence>
<gene>
    <name evidence="6" type="ORF">BKA67DRAFT_538606</name>
</gene>
<dbReference type="GO" id="GO:0008017">
    <property type="term" value="F:microtubule binding"/>
    <property type="evidence" value="ECO:0007669"/>
    <property type="project" value="TreeGrafter"/>
</dbReference>
<dbReference type="PANTHER" id="PTHR11566">
    <property type="entry name" value="DYNAMIN"/>
    <property type="match status" value="1"/>
</dbReference>
<evidence type="ECO:0000259" key="5">
    <source>
        <dbReference type="PROSITE" id="PS51718"/>
    </source>
</evidence>
<dbReference type="InterPro" id="IPR000375">
    <property type="entry name" value="Dynamin_stalk"/>
</dbReference>
<evidence type="ECO:0000313" key="7">
    <source>
        <dbReference type="Proteomes" id="UP000758603"/>
    </source>
</evidence>
<dbReference type="SMART" id="SM00053">
    <property type="entry name" value="DYNc"/>
    <property type="match status" value="1"/>
</dbReference>
<organism evidence="6 7">
    <name type="scientific">Truncatella angustata</name>
    <dbReference type="NCBI Taxonomy" id="152316"/>
    <lineage>
        <taxon>Eukaryota</taxon>
        <taxon>Fungi</taxon>
        <taxon>Dikarya</taxon>
        <taxon>Ascomycota</taxon>
        <taxon>Pezizomycotina</taxon>
        <taxon>Sordariomycetes</taxon>
        <taxon>Xylariomycetidae</taxon>
        <taxon>Amphisphaeriales</taxon>
        <taxon>Sporocadaceae</taxon>
        <taxon>Truncatella</taxon>
    </lineage>
</organism>
<dbReference type="Proteomes" id="UP000758603">
    <property type="component" value="Unassembled WGS sequence"/>
</dbReference>
<dbReference type="GO" id="GO:0005525">
    <property type="term" value="F:GTP binding"/>
    <property type="evidence" value="ECO:0007669"/>
    <property type="project" value="InterPro"/>
</dbReference>
<dbReference type="GO" id="GO:0005874">
    <property type="term" value="C:microtubule"/>
    <property type="evidence" value="ECO:0007669"/>
    <property type="project" value="TreeGrafter"/>
</dbReference>
<dbReference type="RefSeq" id="XP_045955088.1">
    <property type="nucleotide sequence ID" value="XM_046100488.1"/>
</dbReference>
<feature type="domain" description="GED" evidence="4">
    <location>
        <begin position="600"/>
        <end position="691"/>
    </location>
</feature>
<dbReference type="PANTHER" id="PTHR11566:SF149">
    <property type="entry name" value="GTPASE, PUTATIVE (AFU_ORTHOLOGUE AFUA_6G11890)-RELATED"/>
    <property type="match status" value="1"/>
</dbReference>
<dbReference type="GO" id="GO:0016559">
    <property type="term" value="P:peroxisome fission"/>
    <property type="evidence" value="ECO:0007669"/>
    <property type="project" value="TreeGrafter"/>
</dbReference>
<proteinExistence type="predicted"/>
<evidence type="ECO:0000256" key="1">
    <source>
        <dbReference type="ARBA" id="ARBA00022741"/>
    </source>
</evidence>
<reference evidence="6" key="1">
    <citation type="journal article" date="2021" name="Nat. Commun.">
        <title>Genetic determinants of endophytism in the Arabidopsis root mycobiome.</title>
        <authorList>
            <person name="Mesny F."/>
            <person name="Miyauchi S."/>
            <person name="Thiergart T."/>
            <person name="Pickel B."/>
            <person name="Atanasova L."/>
            <person name="Karlsson M."/>
            <person name="Huettel B."/>
            <person name="Barry K.W."/>
            <person name="Haridas S."/>
            <person name="Chen C."/>
            <person name="Bauer D."/>
            <person name="Andreopoulos W."/>
            <person name="Pangilinan J."/>
            <person name="LaButti K."/>
            <person name="Riley R."/>
            <person name="Lipzen A."/>
            <person name="Clum A."/>
            <person name="Drula E."/>
            <person name="Henrissat B."/>
            <person name="Kohler A."/>
            <person name="Grigoriev I.V."/>
            <person name="Martin F.M."/>
            <person name="Hacquard S."/>
        </authorList>
    </citation>
    <scope>NUCLEOTIDE SEQUENCE</scope>
    <source>
        <strain evidence="6">MPI-SDFR-AT-0073</strain>
    </source>
</reference>
<dbReference type="InterPro" id="IPR030381">
    <property type="entry name" value="G_DYNAMIN_dom"/>
</dbReference>
<dbReference type="GO" id="GO:0048312">
    <property type="term" value="P:intracellular distribution of mitochondria"/>
    <property type="evidence" value="ECO:0007669"/>
    <property type="project" value="TreeGrafter"/>
</dbReference>
<dbReference type="FunFam" id="3.40.50.300:FF:001425">
    <property type="entry name" value="Dynamin GTPase, putative"/>
    <property type="match status" value="1"/>
</dbReference>
<dbReference type="Pfam" id="PF01031">
    <property type="entry name" value="Dynamin_M"/>
    <property type="match status" value="1"/>
</dbReference>
<evidence type="ECO:0000259" key="4">
    <source>
        <dbReference type="PROSITE" id="PS51388"/>
    </source>
</evidence>
<evidence type="ECO:0000313" key="6">
    <source>
        <dbReference type="EMBL" id="KAH6648581.1"/>
    </source>
</evidence>
<feature type="compositionally biased region" description="Polar residues" evidence="3">
    <location>
        <begin position="706"/>
        <end position="718"/>
    </location>
</feature>
<dbReference type="GO" id="GO:0000266">
    <property type="term" value="P:mitochondrial fission"/>
    <property type="evidence" value="ECO:0007669"/>
    <property type="project" value="TreeGrafter"/>
</dbReference>
<dbReference type="Gene3D" id="3.40.50.300">
    <property type="entry name" value="P-loop containing nucleotide triphosphate hydrolases"/>
    <property type="match status" value="1"/>
</dbReference>
<dbReference type="GeneID" id="70129380"/>
<dbReference type="SUPFAM" id="SSF52540">
    <property type="entry name" value="P-loop containing nucleoside triphosphate hydrolases"/>
    <property type="match status" value="1"/>
</dbReference>
<dbReference type="InterPro" id="IPR022812">
    <property type="entry name" value="Dynamin"/>
</dbReference>
<evidence type="ECO:0000256" key="3">
    <source>
        <dbReference type="SAM" id="MobiDB-lite"/>
    </source>
</evidence>
<accession>A0A9P8UER2</accession>
<dbReference type="AlphaFoldDB" id="A0A9P8UER2"/>
<feature type="domain" description="Dynamin-type G" evidence="5">
    <location>
        <begin position="32"/>
        <end position="319"/>
    </location>
</feature>
<dbReference type="EMBL" id="JAGPXC010000007">
    <property type="protein sequence ID" value="KAH6648581.1"/>
    <property type="molecule type" value="Genomic_DNA"/>
</dbReference>
<dbReference type="GO" id="GO:0005739">
    <property type="term" value="C:mitochondrion"/>
    <property type="evidence" value="ECO:0007669"/>
    <property type="project" value="TreeGrafter"/>
</dbReference>
<dbReference type="InterPro" id="IPR027417">
    <property type="entry name" value="P-loop_NTPase"/>
</dbReference>
<dbReference type="InterPro" id="IPR001401">
    <property type="entry name" value="Dynamin_GTPase"/>
</dbReference>
<dbReference type="Pfam" id="PF00350">
    <property type="entry name" value="Dynamin_N"/>
    <property type="match status" value="1"/>
</dbReference>
<dbReference type="OrthoDB" id="415706at2759"/>
<dbReference type="PROSITE" id="PS51718">
    <property type="entry name" value="G_DYNAMIN_2"/>
    <property type="match status" value="1"/>
</dbReference>